<evidence type="ECO:0000256" key="1">
    <source>
        <dbReference type="SAM" id="MobiDB-lite"/>
    </source>
</evidence>
<dbReference type="Pfam" id="PF09822">
    <property type="entry name" value="ABC_transp_aux"/>
    <property type="match status" value="1"/>
</dbReference>
<dbReference type="InParanoid" id="M1YZS2"/>
<evidence type="ECO:0000259" key="3">
    <source>
        <dbReference type="Pfam" id="PF09822"/>
    </source>
</evidence>
<feature type="transmembrane region" description="Helical" evidence="2">
    <location>
        <begin position="487"/>
        <end position="509"/>
    </location>
</feature>
<keyword evidence="2" id="KW-0812">Transmembrane</keyword>
<keyword evidence="2" id="KW-1133">Transmembrane helix</keyword>
<accession>M1YZS2</accession>
<sequence length="514" mass="57630">MKRTTPYLAWIGITFGFVALLLYIVIPQFPVWPMTFFILSALNLATFVIVDRKNIRKAMNTRQVMYGMNAAVLILVFTGILIFLNILAHRHKARVDLTETGYYTLAPQTEKVLSGLTRPVKIMAFYQVDDPVKKEFVQLVDGFRQLSDHIEIEFIDPIQSPTLSNQYGLKTDRTVVLQSGPQQDKIENVTEESLLNGILSVTRDGQKKVYFIGGHGEKDIEDQEKAGFSKVREGLEKNNFKVGSLFLLQTESIPEDADLVVLPGPKKKLQEKELQALETYLSRGGSVFLLLDPQFDAGLKDMLGRWGVALKDDIVVDPNSLNLAIPIVQRFVKHAITQDFTMPVIFPLVRSISPIETEGLTVTQLAFASDSSWSEVNYKGENVEYDPGEDLKGNVPVAVVVTKPDPGTKESGPDSSQPGKEPPAREPRLVVVGDSDFVANTTFSTYGNSDFFLNTASWLMEEEELISIRPHERKYSPLTLTRPQRNLVLVTGMVILPMLTAVLGVRIWWKRRSL</sequence>
<dbReference type="HOGENOM" id="CLU_018716_0_0_0"/>
<dbReference type="InterPro" id="IPR055396">
    <property type="entry name" value="DUF7088"/>
</dbReference>
<proteinExistence type="predicted"/>
<dbReference type="InterPro" id="IPR029062">
    <property type="entry name" value="Class_I_gatase-like"/>
</dbReference>
<dbReference type="Pfam" id="PF23357">
    <property type="entry name" value="DUF7088"/>
    <property type="match status" value="1"/>
</dbReference>
<dbReference type="Gene3D" id="3.40.30.10">
    <property type="entry name" value="Glutaredoxin"/>
    <property type="match status" value="1"/>
</dbReference>
<keyword evidence="2" id="KW-0472">Membrane</keyword>
<comment type="caution">
    <text evidence="5">The sequence shown here is derived from an EMBL/GenBank/DDBJ whole genome shotgun (WGS) entry which is preliminary data.</text>
</comment>
<protein>
    <submittedName>
        <fullName evidence="5">Putative ABC-type uncharacterized transport system involved in gliding motility auxiliary component-like</fullName>
    </submittedName>
</protein>
<evidence type="ECO:0000313" key="5">
    <source>
        <dbReference type="EMBL" id="CCQ90756.1"/>
    </source>
</evidence>
<feature type="domain" description="ABC-type uncharacterised transport system" evidence="3">
    <location>
        <begin position="206"/>
        <end position="454"/>
    </location>
</feature>
<dbReference type="Proteomes" id="UP000011704">
    <property type="component" value="Unassembled WGS sequence"/>
</dbReference>
<dbReference type="AlphaFoldDB" id="M1YZS2"/>
<name>M1YZS2_NITG3</name>
<dbReference type="STRING" id="1266370.NITGR_360094"/>
<dbReference type="SUPFAM" id="SSF52317">
    <property type="entry name" value="Class I glutamine amidotransferase-like"/>
    <property type="match status" value="1"/>
</dbReference>
<feature type="transmembrane region" description="Helical" evidence="2">
    <location>
        <begin position="32"/>
        <end position="50"/>
    </location>
</feature>
<gene>
    <name evidence="5" type="ORF">NITGR_360094</name>
</gene>
<dbReference type="EMBL" id="CAQJ01000040">
    <property type="protein sequence ID" value="CCQ90756.1"/>
    <property type="molecule type" value="Genomic_DNA"/>
</dbReference>
<organism evidence="5 6">
    <name type="scientific">Nitrospina gracilis (strain 3/211)</name>
    <dbReference type="NCBI Taxonomy" id="1266370"/>
    <lineage>
        <taxon>Bacteria</taxon>
        <taxon>Pseudomonadati</taxon>
        <taxon>Nitrospinota/Tectimicrobiota group</taxon>
        <taxon>Nitrospinota</taxon>
        <taxon>Nitrospinia</taxon>
        <taxon>Nitrospinales</taxon>
        <taxon>Nitrospinaceae</taxon>
        <taxon>Nitrospina</taxon>
    </lineage>
</organism>
<evidence type="ECO:0000313" key="6">
    <source>
        <dbReference type="Proteomes" id="UP000011704"/>
    </source>
</evidence>
<reference evidence="5 6" key="1">
    <citation type="journal article" date="2013" name="Front. Microbiol.">
        <title>The genome of Nitrospina gracilis illuminates the metabolism and evolution of the major marine nitrite oxidizer.</title>
        <authorList>
            <person name="Luecker S."/>
            <person name="Nowka B."/>
            <person name="Rattei T."/>
            <person name="Spieck E."/>
            <person name="and Daims H."/>
        </authorList>
    </citation>
    <scope>NUCLEOTIDE SEQUENCE [LARGE SCALE GENOMIC DNA]</scope>
    <source>
        <strain evidence="5 6">3/211</strain>
    </source>
</reference>
<feature type="domain" description="DUF7088" evidence="4">
    <location>
        <begin position="100"/>
        <end position="179"/>
    </location>
</feature>
<dbReference type="OrthoDB" id="9762687at2"/>
<keyword evidence="6" id="KW-1185">Reference proteome</keyword>
<feature type="transmembrane region" description="Helical" evidence="2">
    <location>
        <begin position="7"/>
        <end position="26"/>
    </location>
</feature>
<dbReference type="InterPro" id="IPR019196">
    <property type="entry name" value="ABC_transp_unknown"/>
</dbReference>
<feature type="region of interest" description="Disordered" evidence="1">
    <location>
        <begin position="401"/>
        <end position="426"/>
    </location>
</feature>
<evidence type="ECO:0000259" key="4">
    <source>
        <dbReference type="Pfam" id="PF23357"/>
    </source>
</evidence>
<dbReference type="RefSeq" id="WP_005008672.1">
    <property type="nucleotide sequence ID" value="NZ_HG422173.1"/>
</dbReference>
<feature type="transmembrane region" description="Helical" evidence="2">
    <location>
        <begin position="70"/>
        <end position="88"/>
    </location>
</feature>
<evidence type="ECO:0000256" key="2">
    <source>
        <dbReference type="SAM" id="Phobius"/>
    </source>
</evidence>